<evidence type="ECO:0000256" key="1">
    <source>
        <dbReference type="ARBA" id="ARBA00022679"/>
    </source>
</evidence>
<dbReference type="CDD" id="cd04301">
    <property type="entry name" value="NAT_SF"/>
    <property type="match status" value="1"/>
</dbReference>
<sequence length="169" mass="19885">MIQIIRKAKKEDIHDIMEIVNKVISEMNSYGNYQWDENYPREKDFLDDIEKEDLFICERNDIIAGFISINKCETPEYGNLNWSLNTDCLVLHRMAVNPDLRRTGIATELMDFAEEFAIKQGIKHLKTDTNSLNDKMKNLFKKLHYAFIGEVYFKGTNEPFICYEKVLSE</sequence>
<dbReference type="Gene3D" id="3.40.630.30">
    <property type="match status" value="1"/>
</dbReference>
<dbReference type="PANTHER" id="PTHR43877:SF2">
    <property type="entry name" value="AMINOALKYLPHOSPHONATE N-ACETYLTRANSFERASE-RELATED"/>
    <property type="match status" value="1"/>
</dbReference>
<keyword evidence="1 4" id="KW-0808">Transferase</keyword>
<evidence type="ECO:0000256" key="2">
    <source>
        <dbReference type="ARBA" id="ARBA00023315"/>
    </source>
</evidence>
<dbReference type="InterPro" id="IPR050832">
    <property type="entry name" value="Bact_Acetyltransf"/>
</dbReference>
<evidence type="ECO:0000259" key="3">
    <source>
        <dbReference type="PROSITE" id="PS51186"/>
    </source>
</evidence>
<feature type="domain" description="N-acetyltransferase" evidence="3">
    <location>
        <begin position="3"/>
        <end position="168"/>
    </location>
</feature>
<dbReference type="Pfam" id="PF00583">
    <property type="entry name" value="Acetyltransf_1"/>
    <property type="match status" value="1"/>
</dbReference>
<dbReference type="KEGG" id="hhw:NCTC503_00356"/>
<dbReference type="PANTHER" id="PTHR43877">
    <property type="entry name" value="AMINOALKYLPHOSPHONATE N-ACETYLTRANSFERASE-RELATED-RELATED"/>
    <property type="match status" value="1"/>
</dbReference>
<evidence type="ECO:0000313" key="4">
    <source>
        <dbReference type="EMBL" id="VTQ83448.1"/>
    </source>
</evidence>
<accession>A0A4U9QZ64</accession>
<protein>
    <submittedName>
        <fullName evidence="4">Acetyltransferase</fullName>
    </submittedName>
</protein>
<evidence type="ECO:0000313" key="5">
    <source>
        <dbReference type="Proteomes" id="UP000308489"/>
    </source>
</evidence>
<dbReference type="SUPFAM" id="SSF55729">
    <property type="entry name" value="Acyl-CoA N-acyltransferases (Nat)"/>
    <property type="match status" value="1"/>
</dbReference>
<dbReference type="Proteomes" id="UP000308489">
    <property type="component" value="Chromosome 1"/>
</dbReference>
<dbReference type="EMBL" id="LR590481">
    <property type="protein sequence ID" value="VTQ83448.1"/>
    <property type="molecule type" value="Genomic_DNA"/>
</dbReference>
<dbReference type="PROSITE" id="PS51186">
    <property type="entry name" value="GNAT"/>
    <property type="match status" value="1"/>
</dbReference>
<gene>
    <name evidence="4" type="ORF">NCTC503_00356</name>
</gene>
<dbReference type="InterPro" id="IPR000182">
    <property type="entry name" value="GNAT_dom"/>
</dbReference>
<dbReference type="RefSeq" id="WP_243117923.1">
    <property type="nucleotide sequence ID" value="NZ_CBCSDB010000016.1"/>
</dbReference>
<organism evidence="4 5">
    <name type="scientific">Hathewaya histolytica</name>
    <name type="common">Clostridium histolyticum</name>
    <dbReference type="NCBI Taxonomy" id="1498"/>
    <lineage>
        <taxon>Bacteria</taxon>
        <taxon>Bacillati</taxon>
        <taxon>Bacillota</taxon>
        <taxon>Clostridia</taxon>
        <taxon>Eubacteriales</taxon>
        <taxon>Clostridiaceae</taxon>
        <taxon>Hathewaya</taxon>
    </lineage>
</organism>
<dbReference type="AlphaFoldDB" id="A0A4U9QZ64"/>
<dbReference type="InterPro" id="IPR016181">
    <property type="entry name" value="Acyl_CoA_acyltransferase"/>
</dbReference>
<keyword evidence="5" id="KW-1185">Reference proteome</keyword>
<proteinExistence type="predicted"/>
<dbReference type="GO" id="GO:0016747">
    <property type="term" value="F:acyltransferase activity, transferring groups other than amino-acyl groups"/>
    <property type="evidence" value="ECO:0007669"/>
    <property type="project" value="InterPro"/>
</dbReference>
<reference evidence="4 5" key="1">
    <citation type="submission" date="2019-05" db="EMBL/GenBank/DDBJ databases">
        <authorList>
            <consortium name="Pathogen Informatics"/>
        </authorList>
    </citation>
    <scope>NUCLEOTIDE SEQUENCE [LARGE SCALE GENOMIC DNA]</scope>
    <source>
        <strain evidence="4 5">NCTC503</strain>
    </source>
</reference>
<keyword evidence="2" id="KW-0012">Acyltransferase</keyword>
<name>A0A4U9QZ64_HATHI</name>